<name>A0A425Y2F3_9BACT</name>
<dbReference type="AlphaFoldDB" id="A0A425Y2F3"/>
<evidence type="ECO:0000313" key="1">
    <source>
        <dbReference type="EMBL" id="RRG22164.1"/>
    </source>
</evidence>
<keyword evidence="2" id="KW-1185">Reference proteome</keyword>
<dbReference type="EMBL" id="QQWG01000006">
    <property type="protein sequence ID" value="RRG22164.1"/>
    <property type="molecule type" value="Genomic_DNA"/>
</dbReference>
<proteinExistence type="predicted"/>
<sequence>MGTNYLCPHCRGILNVKGHIILSAKNSKDESGLLLLHPEIGNYTSYKNTEFKLTIGEKLSLYCSICHSTLDSNKHENFAQIQYQNIKEKESTVIFSKIYGEKVTHLLEDKKVFSYGEHCKKYADPEWFL</sequence>
<comment type="caution">
    <text evidence="1">The sequence shown here is derived from an EMBL/GenBank/DDBJ whole genome shotgun (WGS) entry which is preliminary data.</text>
</comment>
<accession>A0A425Y2F3</accession>
<dbReference type="Proteomes" id="UP000285794">
    <property type="component" value="Unassembled WGS sequence"/>
</dbReference>
<organism evidence="1 2">
    <name type="scientific">Ancylomarina euxinus</name>
    <dbReference type="NCBI Taxonomy" id="2283627"/>
    <lineage>
        <taxon>Bacteria</taxon>
        <taxon>Pseudomonadati</taxon>
        <taxon>Bacteroidota</taxon>
        <taxon>Bacteroidia</taxon>
        <taxon>Marinilabiliales</taxon>
        <taxon>Marinifilaceae</taxon>
        <taxon>Ancylomarina</taxon>
    </lineage>
</organism>
<reference evidence="1 2" key="1">
    <citation type="submission" date="2018-07" db="EMBL/GenBank/DDBJ databases">
        <title>Draft genome sequence of Ancylomarina sp. M1P.</title>
        <authorList>
            <person name="Yadav S."/>
            <person name="Villanueva L."/>
            <person name="Damste J.S.S."/>
        </authorList>
    </citation>
    <scope>NUCLEOTIDE SEQUENCE [LARGE SCALE GENOMIC DNA]</scope>
    <source>
        <strain evidence="1 2">M1P</strain>
    </source>
</reference>
<evidence type="ECO:0000313" key="2">
    <source>
        <dbReference type="Proteomes" id="UP000285794"/>
    </source>
</evidence>
<dbReference type="RefSeq" id="WP_125030395.1">
    <property type="nucleotide sequence ID" value="NZ_JAPXVP010000006.1"/>
</dbReference>
<gene>
    <name evidence="1" type="ORF">DWB61_08125</name>
</gene>
<protein>
    <submittedName>
        <fullName evidence="1">Uncharacterized protein</fullName>
    </submittedName>
</protein>
<dbReference type="OrthoDB" id="1118787at2"/>